<dbReference type="RefSeq" id="WP_170011759.1">
    <property type="nucleotide sequence ID" value="NZ_JABCRE010000002.1"/>
</dbReference>
<gene>
    <name evidence="2" type="ORF">HKD42_07310</name>
</gene>
<evidence type="ECO:0000313" key="3">
    <source>
        <dbReference type="Proteomes" id="UP000561181"/>
    </source>
</evidence>
<proteinExistence type="predicted"/>
<sequence>MSADPITRFPPARKARRGPRDHLRTALLDMAVGHGIITDHKEQSWASITFTGTRHHLSIVFDGANAVEAGESMVAALPEHEFTIPGQLVADATVSAAESTLLPHPKLTVECELLLLVDS</sequence>
<dbReference type="AlphaFoldDB" id="A0A848QL54"/>
<accession>A0A848QL54</accession>
<comment type="caution">
    <text evidence="2">The sequence shown here is derived from an EMBL/GenBank/DDBJ whole genome shotgun (WGS) entry which is preliminary data.</text>
</comment>
<organism evidence="2 3">
    <name type="scientific">Pontixanthobacter rizhaonensis</name>
    <dbReference type="NCBI Taxonomy" id="2730337"/>
    <lineage>
        <taxon>Bacteria</taxon>
        <taxon>Pseudomonadati</taxon>
        <taxon>Pseudomonadota</taxon>
        <taxon>Alphaproteobacteria</taxon>
        <taxon>Sphingomonadales</taxon>
        <taxon>Erythrobacteraceae</taxon>
        <taxon>Pontixanthobacter</taxon>
    </lineage>
</organism>
<evidence type="ECO:0000313" key="2">
    <source>
        <dbReference type="EMBL" id="NMW31864.1"/>
    </source>
</evidence>
<dbReference type="EMBL" id="JABCRE010000002">
    <property type="protein sequence ID" value="NMW31864.1"/>
    <property type="molecule type" value="Genomic_DNA"/>
</dbReference>
<keyword evidence="3" id="KW-1185">Reference proteome</keyword>
<reference evidence="2 3" key="1">
    <citation type="submission" date="2020-04" db="EMBL/GenBank/DDBJ databases">
        <authorList>
            <person name="Liu A."/>
        </authorList>
    </citation>
    <scope>NUCLEOTIDE SEQUENCE [LARGE SCALE GENOMIC DNA]</scope>
    <source>
        <strain evidence="2 3">RZ02</strain>
    </source>
</reference>
<feature type="region of interest" description="Disordered" evidence="1">
    <location>
        <begin position="1"/>
        <end position="20"/>
    </location>
</feature>
<protein>
    <submittedName>
        <fullName evidence="2">Uncharacterized protein</fullName>
    </submittedName>
</protein>
<dbReference type="Proteomes" id="UP000561181">
    <property type="component" value="Unassembled WGS sequence"/>
</dbReference>
<name>A0A848QL54_9SPHN</name>
<evidence type="ECO:0000256" key="1">
    <source>
        <dbReference type="SAM" id="MobiDB-lite"/>
    </source>
</evidence>